<dbReference type="EMBL" id="CAXJRC010000042">
    <property type="protein sequence ID" value="CAL2107954.1"/>
    <property type="molecule type" value="Genomic_DNA"/>
</dbReference>
<dbReference type="Proteomes" id="UP001497602">
    <property type="component" value="Unassembled WGS sequence"/>
</dbReference>
<keyword evidence="1" id="KW-0472">Membrane</keyword>
<reference evidence="2 3" key="1">
    <citation type="submission" date="2024-05" db="EMBL/GenBank/DDBJ databases">
        <authorList>
            <person name="Duchaud E."/>
        </authorList>
    </citation>
    <scope>NUCLEOTIDE SEQUENCE [LARGE SCALE GENOMIC DNA]</scope>
    <source>
        <strain evidence="2">Ena-SAMPLE-TAB-13-05-2024-13:56:06:370-140305</strain>
    </source>
</reference>
<name>A0ABM9PQ99_9FLAO</name>
<protein>
    <submittedName>
        <fullName evidence="2">Uncharacterized protein</fullName>
    </submittedName>
</protein>
<dbReference type="RefSeq" id="WP_348703060.1">
    <property type="nucleotide sequence ID" value="NZ_CAXIYA010000011.1"/>
</dbReference>
<evidence type="ECO:0000313" key="2">
    <source>
        <dbReference type="EMBL" id="CAL2107954.1"/>
    </source>
</evidence>
<feature type="transmembrane region" description="Helical" evidence="1">
    <location>
        <begin position="69"/>
        <end position="90"/>
    </location>
</feature>
<comment type="caution">
    <text evidence="2">The sequence shown here is derived from an EMBL/GenBank/DDBJ whole genome shotgun (WGS) entry which is preliminary data.</text>
</comment>
<organism evidence="2 3">
    <name type="scientific">Tenacibaculum vairaonense</name>
    <dbReference type="NCBI Taxonomy" id="3137860"/>
    <lineage>
        <taxon>Bacteria</taxon>
        <taxon>Pseudomonadati</taxon>
        <taxon>Bacteroidota</taxon>
        <taxon>Flavobacteriia</taxon>
        <taxon>Flavobacteriales</taxon>
        <taxon>Flavobacteriaceae</taxon>
        <taxon>Tenacibaculum</taxon>
    </lineage>
</organism>
<keyword evidence="1" id="KW-0812">Transmembrane</keyword>
<dbReference type="InterPro" id="IPR046166">
    <property type="entry name" value="DUF6168"/>
</dbReference>
<sequence>MIKRIFVFLAVVAVVFLTTYFLHNYVLNTKDIQLSFPLLSMYLFNVTACVLIYIIVELVVVPLPNETGYLYLALMMIKLGVFLLLFQGFIFSESGLSKPEKLAILLPLLTFLLIEAGFVSKLLNNK</sequence>
<feature type="transmembrane region" description="Helical" evidence="1">
    <location>
        <begin position="102"/>
        <end position="123"/>
    </location>
</feature>
<keyword evidence="1" id="KW-1133">Transmembrane helix</keyword>
<proteinExistence type="predicted"/>
<dbReference type="Pfam" id="PF19665">
    <property type="entry name" value="DUF6168"/>
    <property type="match status" value="1"/>
</dbReference>
<evidence type="ECO:0000256" key="1">
    <source>
        <dbReference type="SAM" id="Phobius"/>
    </source>
</evidence>
<evidence type="ECO:0000313" key="3">
    <source>
        <dbReference type="Proteomes" id="UP001497602"/>
    </source>
</evidence>
<gene>
    <name evidence="2" type="ORF">T190115A13A_50196</name>
</gene>
<feature type="transmembrane region" description="Helical" evidence="1">
    <location>
        <begin position="39"/>
        <end position="63"/>
    </location>
</feature>
<keyword evidence="3" id="KW-1185">Reference proteome</keyword>
<accession>A0ABM9PQ99</accession>
<feature type="transmembrane region" description="Helical" evidence="1">
    <location>
        <begin position="6"/>
        <end position="27"/>
    </location>
</feature>